<keyword evidence="2" id="KW-1133">Transmembrane helix</keyword>
<feature type="compositionally biased region" description="Acidic residues" evidence="1">
    <location>
        <begin position="368"/>
        <end position="385"/>
    </location>
</feature>
<comment type="caution">
    <text evidence="3">The sequence shown here is derived from an EMBL/GenBank/DDBJ whole genome shotgun (WGS) entry which is preliminary data.</text>
</comment>
<gene>
    <name evidence="3" type="ORF">ACFQJ7_05425</name>
</gene>
<reference evidence="3 4" key="1">
    <citation type="journal article" date="2014" name="Int. J. Syst. Evol. Microbiol.">
        <title>Complete genome sequence of Corynebacterium casei LMG S-19264T (=DSM 44701T), isolated from a smear-ripened cheese.</title>
        <authorList>
            <consortium name="US DOE Joint Genome Institute (JGI-PGF)"/>
            <person name="Walter F."/>
            <person name="Albersmeier A."/>
            <person name="Kalinowski J."/>
            <person name="Ruckert C."/>
        </authorList>
    </citation>
    <scope>NUCLEOTIDE SEQUENCE [LARGE SCALE GENOMIC DNA]</scope>
    <source>
        <strain evidence="3 4">CGMCC 4.7215</strain>
    </source>
</reference>
<dbReference type="Proteomes" id="UP001596414">
    <property type="component" value="Unassembled WGS sequence"/>
</dbReference>
<dbReference type="Pfam" id="PF17231">
    <property type="entry name" value="DUF5305"/>
    <property type="match status" value="1"/>
</dbReference>
<keyword evidence="2" id="KW-0812">Transmembrane</keyword>
<evidence type="ECO:0000313" key="3">
    <source>
        <dbReference type="EMBL" id="MFC7125481.1"/>
    </source>
</evidence>
<keyword evidence="2" id="KW-0472">Membrane</keyword>
<dbReference type="EMBL" id="JBHSZQ010000004">
    <property type="protein sequence ID" value="MFC7125481.1"/>
    <property type="molecule type" value="Genomic_DNA"/>
</dbReference>
<protein>
    <submittedName>
        <fullName evidence="3">DUF5305 domain-containing protein</fullName>
    </submittedName>
</protein>
<organism evidence="3 4">
    <name type="scientific">Halovenus rubra</name>
    <dbReference type="NCBI Taxonomy" id="869890"/>
    <lineage>
        <taxon>Archaea</taxon>
        <taxon>Methanobacteriati</taxon>
        <taxon>Methanobacteriota</taxon>
        <taxon>Stenosarchaea group</taxon>
        <taxon>Halobacteria</taxon>
        <taxon>Halobacteriales</taxon>
        <taxon>Haloarculaceae</taxon>
        <taxon>Halovenus</taxon>
    </lineage>
</organism>
<accession>A0ABD5X6N3</accession>
<dbReference type="InterPro" id="IPR035185">
    <property type="entry name" value="DUF5305"/>
</dbReference>
<feature type="region of interest" description="Disordered" evidence="1">
    <location>
        <begin position="344"/>
        <end position="385"/>
    </location>
</feature>
<sequence length="385" mass="42137">MDNDRLLVKHRVGKYFWIVVLLCVGIALVGGYFTVTTYTSSPTEIEQFEEASWSSTTSLSHQATVMKGTDLYEQGSVLRNQRSYFTQVMPITNGSLEYSYLATGGGNVDIETTVTLVLRSTAEEDGEAVTYWETQEQLKSVSHQSVEPSETITVPFGMNISALVDNAEQIDNQLGGSPGTTEVALVSELSVAGERNGKETSETYSYETRLDIGSSVYQYTDVGPFEESGQQLGQRVGESEYSPLRTTGGPLLALIGISGLVVVSISHYRETFEVSEQALAWAEYSNTYDEYSEWISEGRVTDDSIPSSTVEVASVKDLVDVAVDSDRRVIHDAERQECLVIDDGTAYVYSTPPEPQTDRPEEPLSTAESDESAASDDEATSQEAK</sequence>
<dbReference type="RefSeq" id="WP_267636477.1">
    <property type="nucleotide sequence ID" value="NZ_JAODIY010000004.1"/>
</dbReference>
<evidence type="ECO:0000256" key="1">
    <source>
        <dbReference type="SAM" id="MobiDB-lite"/>
    </source>
</evidence>
<name>A0ABD5X6N3_9EURY</name>
<dbReference type="AlphaFoldDB" id="A0ABD5X6N3"/>
<evidence type="ECO:0000256" key="2">
    <source>
        <dbReference type="SAM" id="Phobius"/>
    </source>
</evidence>
<feature type="transmembrane region" description="Helical" evidence="2">
    <location>
        <begin position="12"/>
        <end position="33"/>
    </location>
</feature>
<evidence type="ECO:0000313" key="4">
    <source>
        <dbReference type="Proteomes" id="UP001596414"/>
    </source>
</evidence>
<proteinExistence type="predicted"/>